<keyword evidence="2" id="KW-1185">Reference proteome</keyword>
<proteinExistence type="predicted"/>
<evidence type="ECO:0000313" key="1">
    <source>
        <dbReference type="EMBL" id="KAJ0173764.1"/>
    </source>
</evidence>
<comment type="caution">
    <text evidence="1">The sequence shown here is derived from an EMBL/GenBank/DDBJ whole genome shotgun (WGS) entry which is preliminary data.</text>
</comment>
<accession>A0ACC1CQ88</accession>
<dbReference type="EMBL" id="CM034405">
    <property type="protein sequence ID" value="KAJ0173764.1"/>
    <property type="molecule type" value="Genomic_DNA"/>
</dbReference>
<sequence>MVEAEKCTIDTVQVALRIRPLMQQEIDRGCDECIDIVQGEPQVQIKDLAFTYNYVFPQHITQQEFYDTAVKGLIEKLFQGYNVTILAYGQTGSGKTYTMGTNYSGSDGDSTKLGVIPQAVADIFDFIEAHEDKFIFKVNVSFMELYQEQCYDLLSGKERGHSIIEIREDMNKGVILPGISELPVTSTTETMMVLERGSIGRVTGSTAMNQASSRSHAVFTIVIYKESRTDKNIATTSKFHLVDLAGSERIKKTKASGERLKEGVKINQGLLALGNVISALGDGTNRSFIGYRDSKLTRLLQDSLGGNSLTLMVACVSPADYNLDETVSTLRYADRARRIRNKPIINQDAKAAEIVRLNNLVNELRLQLIGKLPTISEQSNEQLQEELDREKAKYAELLKKHKQVTEHLSNMLIENTNLCEKALLAEAAKDKIERKLNELTEQCNQTIENLNMTDKVDEDLQKTSVVDYLKEIKTRLEDLQSVNIKTNEELIDHEIKLSFVKEENENDKVDEDVLLNEDQAVLEEEKRAMGQVALNQELQELNRAMAIKASVVQAILASNKEMLESHTNLRENEEKIAHLEKERDELLQQLKQTKSKDPSHQERRTKVSTLEAEISDLKKRCQQQANIIKMKEKNEAKIAALNAELTAMKVTKVKIIKQMREESEKFRKWKADNERAMLRLRNEDRKRATAMAKMETLHAKQQNVLKRKMEEAVAVNKRLKEALDRQKQTQMKRNAKGSVKVGAVQQYIEQELEVHLSIVEAEKSLEELMEYRALLTEQIENLRKSPDSVANKKKIAELEDDLALRKAQISDLQQKILMADQENKARTQWDNIQSMLEAKVALKCLFELLVDAKREIQNQSEKGYQARYEEAKEAYDRLVVEFENSKAEFDRQLAMTKMQNEQKLAALIALQRGVVHGSDKSDPCRHLKNVIRDQQEKLEQVEEENKKLVDELEQLRASTKKTAKKRTKRTPSAEQPKKVEYMDPSDDEEDEFEDRDKDPDWRKTPLFKRIQAQKQAQRSRLTMNFTINDEMSTTDTSSSVGGAVKRSSDGSPCCACRGSCSSKLCGCVKADKGCGQHCKCQLGMCKNRRASSDSDDKENHLSSAEYINDTTPPSSSNKRNLLDYTYVKKNRSYFFPPEQGKGDN</sequence>
<evidence type="ECO:0000313" key="2">
    <source>
        <dbReference type="Proteomes" id="UP000824533"/>
    </source>
</evidence>
<protein>
    <submittedName>
        <fullName evidence="1">Uncharacterized protein</fullName>
    </submittedName>
</protein>
<name>A0ACC1CQ88_9NEOP</name>
<reference evidence="1 2" key="1">
    <citation type="journal article" date="2021" name="Front. Genet.">
        <title>Chromosome-Level Genome Assembly Reveals Significant Gene Expansion in the Toll and IMD Signaling Pathways of Dendrolimus kikuchii.</title>
        <authorList>
            <person name="Zhou J."/>
            <person name="Wu P."/>
            <person name="Xiong Z."/>
            <person name="Liu N."/>
            <person name="Zhao N."/>
            <person name="Ji M."/>
            <person name="Qiu Y."/>
            <person name="Yang B."/>
        </authorList>
    </citation>
    <scope>NUCLEOTIDE SEQUENCE [LARGE SCALE GENOMIC DNA]</scope>
    <source>
        <strain evidence="1">Ann1</strain>
    </source>
</reference>
<gene>
    <name evidence="1" type="ORF">K1T71_010913</name>
</gene>
<dbReference type="Proteomes" id="UP000824533">
    <property type="component" value="Linkage Group LG19"/>
</dbReference>
<organism evidence="1 2">
    <name type="scientific">Dendrolimus kikuchii</name>
    <dbReference type="NCBI Taxonomy" id="765133"/>
    <lineage>
        <taxon>Eukaryota</taxon>
        <taxon>Metazoa</taxon>
        <taxon>Ecdysozoa</taxon>
        <taxon>Arthropoda</taxon>
        <taxon>Hexapoda</taxon>
        <taxon>Insecta</taxon>
        <taxon>Pterygota</taxon>
        <taxon>Neoptera</taxon>
        <taxon>Endopterygota</taxon>
        <taxon>Lepidoptera</taxon>
        <taxon>Glossata</taxon>
        <taxon>Ditrysia</taxon>
        <taxon>Bombycoidea</taxon>
        <taxon>Lasiocampidae</taxon>
        <taxon>Dendrolimus</taxon>
    </lineage>
</organism>